<protein>
    <recommendedName>
        <fullName evidence="1">DUF4124 domain-containing protein</fullName>
    </recommendedName>
</protein>
<dbReference type="eggNOG" id="ENOG5030SUB">
    <property type="taxonomic scope" value="Bacteria"/>
</dbReference>
<feature type="domain" description="DUF4124" evidence="1">
    <location>
        <begin position="26"/>
        <end position="50"/>
    </location>
</feature>
<proteinExistence type="predicted"/>
<dbReference type="InterPro" id="IPR025392">
    <property type="entry name" value="DUF4124"/>
</dbReference>
<name>N9N7A3_9GAMM</name>
<comment type="caution">
    <text evidence="2">The sequence shown here is derived from an EMBL/GenBank/DDBJ whole genome shotgun (WGS) entry which is preliminary data.</text>
</comment>
<dbReference type="AlphaFoldDB" id="N9N7A3"/>
<evidence type="ECO:0000313" key="3">
    <source>
        <dbReference type="Proteomes" id="UP000013248"/>
    </source>
</evidence>
<accession>N9N7A3</accession>
<evidence type="ECO:0000313" key="2">
    <source>
        <dbReference type="EMBL" id="ENW98691.1"/>
    </source>
</evidence>
<organism evidence="2 3">
    <name type="scientific">Acinetobacter modestus</name>
    <dbReference type="NCBI Taxonomy" id="1776740"/>
    <lineage>
        <taxon>Bacteria</taxon>
        <taxon>Pseudomonadati</taxon>
        <taxon>Pseudomonadota</taxon>
        <taxon>Gammaproteobacteria</taxon>
        <taxon>Moraxellales</taxon>
        <taxon>Moraxellaceae</taxon>
        <taxon>Acinetobacter</taxon>
    </lineage>
</organism>
<dbReference type="Pfam" id="PF13511">
    <property type="entry name" value="DUF4124"/>
    <property type="match status" value="1"/>
</dbReference>
<dbReference type="HOGENOM" id="CLU_1736601_0_0_6"/>
<sequence>MYMKNLNLYSLITLILSIYPATTYPQDFYKWVDASGSTHYSATPPPSSAKKLGSVSTYSNSLEQNTKQLSDNKLVQNLNQPPFPVTPKDKFTAKERAEIEAKVRKGMQDYSKEKRTNPYIDMFGSLTEQDIRSSLESEYLQKKEKLANSRVSNR</sequence>
<reference evidence="2 3" key="1">
    <citation type="submission" date="2013-02" db="EMBL/GenBank/DDBJ databases">
        <title>The Genome Sequence of Acinetobacter sp. ANC 3862.</title>
        <authorList>
            <consortium name="The Broad Institute Genome Sequencing Platform"/>
            <consortium name="The Broad Institute Genome Sequencing Center for Infectious Disease"/>
            <person name="Cerqueira G."/>
            <person name="Feldgarden M."/>
            <person name="Courvalin P."/>
            <person name="Perichon B."/>
            <person name="Grillot-Courvalin C."/>
            <person name="Clermont D."/>
            <person name="Rocha E."/>
            <person name="Yoon E.-J."/>
            <person name="Nemec A."/>
            <person name="Walker B."/>
            <person name="Young S.K."/>
            <person name="Zeng Q."/>
            <person name="Gargeya S."/>
            <person name="Fitzgerald M."/>
            <person name="Haas B."/>
            <person name="Abouelleil A."/>
            <person name="Alvarado L."/>
            <person name="Arachchi H.M."/>
            <person name="Berlin A.M."/>
            <person name="Chapman S.B."/>
            <person name="Dewar J."/>
            <person name="Goldberg J."/>
            <person name="Griggs A."/>
            <person name="Gujja S."/>
            <person name="Hansen M."/>
            <person name="Howarth C."/>
            <person name="Imamovic A."/>
            <person name="Larimer J."/>
            <person name="McCowan C."/>
            <person name="Murphy C."/>
            <person name="Neiman D."/>
            <person name="Pearson M."/>
            <person name="Priest M."/>
            <person name="Roberts A."/>
            <person name="Saif S."/>
            <person name="Shea T."/>
            <person name="Sisk P."/>
            <person name="Sykes S."/>
            <person name="Wortman J."/>
            <person name="Nusbaum C."/>
            <person name="Birren B."/>
        </authorList>
    </citation>
    <scope>NUCLEOTIDE SEQUENCE [LARGE SCALE GENOMIC DNA]</scope>
    <source>
        <strain evidence="2 3">ANC 3862</strain>
    </source>
</reference>
<dbReference type="Proteomes" id="UP000013248">
    <property type="component" value="Unassembled WGS sequence"/>
</dbReference>
<dbReference type="RefSeq" id="WP_005218403.1">
    <property type="nucleotide sequence ID" value="NZ_KB850089.1"/>
</dbReference>
<gene>
    <name evidence="2" type="ORF">F900_02774</name>
</gene>
<dbReference type="STRING" id="1217705.F900_02774"/>
<evidence type="ECO:0000259" key="1">
    <source>
        <dbReference type="Pfam" id="PF13511"/>
    </source>
</evidence>
<dbReference type="EMBL" id="APRP01000031">
    <property type="protein sequence ID" value="ENW98691.1"/>
    <property type="molecule type" value="Genomic_DNA"/>
</dbReference>